<dbReference type="AlphaFoldDB" id="A0A4Y8VTV7"/>
<protein>
    <submittedName>
        <fullName evidence="1">Uncharacterized protein</fullName>
    </submittedName>
</protein>
<comment type="caution">
    <text evidence="1">The sequence shown here is derived from an EMBL/GenBank/DDBJ whole genome shotgun (WGS) entry which is preliminary data.</text>
</comment>
<organism evidence="1 2">
    <name type="scientific">Pseudomonas kribbensis</name>
    <dbReference type="NCBI Taxonomy" id="1628086"/>
    <lineage>
        <taxon>Bacteria</taxon>
        <taxon>Pseudomonadati</taxon>
        <taxon>Pseudomonadota</taxon>
        <taxon>Gammaproteobacteria</taxon>
        <taxon>Pseudomonadales</taxon>
        <taxon>Pseudomonadaceae</taxon>
        <taxon>Pseudomonas</taxon>
    </lineage>
</organism>
<name>A0A4Y8VTV7_9PSED</name>
<proteinExistence type="predicted"/>
<gene>
    <name evidence="1" type="ORF">E4J90_02565</name>
</gene>
<evidence type="ECO:0000313" key="1">
    <source>
        <dbReference type="EMBL" id="TFH83930.1"/>
    </source>
</evidence>
<reference evidence="1 2" key="1">
    <citation type="submission" date="2019-03" db="EMBL/GenBank/DDBJ databases">
        <title>Draft genome sequence of humic substances-degrading Pseudomonas kribbensis CHA-19 from forest soil.</title>
        <authorList>
            <person name="Kim D."/>
        </authorList>
    </citation>
    <scope>NUCLEOTIDE SEQUENCE [LARGE SCALE GENOMIC DNA]</scope>
    <source>
        <strain evidence="1 2">CHA-19</strain>
    </source>
</reference>
<dbReference type="Proteomes" id="UP000297555">
    <property type="component" value="Unassembled WGS sequence"/>
</dbReference>
<dbReference type="EMBL" id="SPDQ01000001">
    <property type="protein sequence ID" value="TFH83930.1"/>
    <property type="molecule type" value="Genomic_DNA"/>
</dbReference>
<sequence length="158" mass="17828">MRLVHRSQVTQLERRQVYPVDQALERVCKVLLDRQPLEGLDQLRAGLAIDLDSEVLEQVEQGEWLLLMVDAETGDWPVAAAVFDQAVLDLMNNPPPQPTRTPRIFRLVDSMTGEPLAQQPYIATVDGVPTQRRTDASGIAHLFTADDVRQISMRIFNI</sequence>
<accession>A0A4Y8VTV7</accession>
<evidence type="ECO:0000313" key="2">
    <source>
        <dbReference type="Proteomes" id="UP000297555"/>
    </source>
</evidence>
<dbReference type="OrthoDB" id="6876807at2"/>